<reference evidence="1" key="1">
    <citation type="submission" date="2023-07" db="EMBL/GenBank/DDBJ databases">
        <title>Sorghum-associated microbial communities from plants grown in Nebraska, USA.</title>
        <authorList>
            <person name="Schachtman D."/>
        </authorList>
    </citation>
    <scope>NUCLEOTIDE SEQUENCE</scope>
    <source>
        <strain evidence="1">DS2360</strain>
    </source>
</reference>
<dbReference type="Proteomes" id="UP001184861">
    <property type="component" value="Unassembled WGS sequence"/>
</dbReference>
<sequence>MLDFFDKIIELINHYGTTGILLCSFYIVYKIITASSSKWSEREQSYCILLENLGAWQNSLTDRLNYYQEPGSWHSEDPKSSSFQENQLKGVVAYENIRKQMSVSRIYLSNNSRNVVEKLLSDYWYISEHKAVCTGDYLNLTLREVQKAYDVLLNEAKKDLSKSKQLKFIQKLVSQNE</sequence>
<comment type="caution">
    <text evidence="1">The sequence shown here is derived from an EMBL/GenBank/DDBJ whole genome shotgun (WGS) entry which is preliminary data.</text>
</comment>
<dbReference type="AlphaFoldDB" id="A0AAE3Y5B9"/>
<proteinExistence type="predicted"/>
<gene>
    <name evidence="1" type="ORF">J2787_001058</name>
</gene>
<protein>
    <recommendedName>
        <fullName evidence="3">DUF4760 domain-containing protein</fullName>
    </recommendedName>
</protein>
<accession>A0AAE3Y5B9</accession>
<dbReference type="EMBL" id="JAVDQY010000001">
    <property type="protein sequence ID" value="MDR6525688.1"/>
    <property type="molecule type" value="Genomic_DNA"/>
</dbReference>
<name>A0AAE3Y5B9_9FLAO</name>
<organism evidence="1 2">
    <name type="scientific">Chryseobacterium rhizosphaerae</name>
    <dbReference type="NCBI Taxonomy" id="395937"/>
    <lineage>
        <taxon>Bacteria</taxon>
        <taxon>Pseudomonadati</taxon>
        <taxon>Bacteroidota</taxon>
        <taxon>Flavobacteriia</taxon>
        <taxon>Flavobacteriales</taxon>
        <taxon>Weeksellaceae</taxon>
        <taxon>Chryseobacterium group</taxon>
        <taxon>Chryseobacterium</taxon>
    </lineage>
</organism>
<evidence type="ECO:0008006" key="3">
    <source>
        <dbReference type="Google" id="ProtNLM"/>
    </source>
</evidence>
<evidence type="ECO:0000313" key="2">
    <source>
        <dbReference type="Proteomes" id="UP001184861"/>
    </source>
</evidence>
<evidence type="ECO:0000313" key="1">
    <source>
        <dbReference type="EMBL" id="MDR6525688.1"/>
    </source>
</evidence>
<dbReference type="RefSeq" id="WP_309945150.1">
    <property type="nucleotide sequence ID" value="NZ_JAVDQY010000001.1"/>
</dbReference>